<evidence type="ECO:0000313" key="2">
    <source>
        <dbReference type="Proteomes" id="UP000003438"/>
    </source>
</evidence>
<reference evidence="1" key="1">
    <citation type="submission" date="2009-12" db="EMBL/GenBank/DDBJ databases">
        <authorList>
            <person name="Weinstock G."/>
            <person name="Sodergren E."/>
            <person name="Clifton S."/>
            <person name="Fulton L."/>
            <person name="Fulton B."/>
            <person name="Courtney L."/>
            <person name="Fronick C."/>
            <person name="Harrison M."/>
            <person name="Strong C."/>
            <person name="Farmer C."/>
            <person name="Delahaunty K."/>
            <person name="Markovic C."/>
            <person name="Hall O."/>
            <person name="Minx P."/>
            <person name="Tomlinson C."/>
            <person name="Mitreva M."/>
            <person name="Nelson J."/>
            <person name="Hou S."/>
            <person name="Wollam A."/>
            <person name="Pepin K.H."/>
            <person name="Johnson M."/>
            <person name="Bhonagiri V."/>
            <person name="Nash W.E."/>
            <person name="Warren W."/>
            <person name="Chinwalla A."/>
            <person name="Mardis E.R."/>
            <person name="Wilson R.K."/>
        </authorList>
    </citation>
    <scope>NUCLEOTIDE SEQUENCE [LARGE SCALE GENOMIC DNA]</scope>
    <source>
        <strain evidence="1">DSM 15176</strain>
    </source>
</reference>
<dbReference type="AlphaFoldDB" id="D1PJH3"/>
<gene>
    <name evidence="1" type="ORF">SUBVAR_04542</name>
</gene>
<dbReference type="EMBL" id="ACBY02000014">
    <property type="protein sequence ID" value="EFB76921.1"/>
    <property type="molecule type" value="Genomic_DNA"/>
</dbReference>
<dbReference type="Proteomes" id="UP000003438">
    <property type="component" value="Unassembled WGS sequence"/>
</dbReference>
<keyword evidence="2" id="KW-1185">Reference proteome</keyword>
<name>D1PJH3_9FIRM</name>
<organism evidence="1 2">
    <name type="scientific">Subdoligranulum variabile DSM 15176</name>
    <dbReference type="NCBI Taxonomy" id="411471"/>
    <lineage>
        <taxon>Bacteria</taxon>
        <taxon>Bacillati</taxon>
        <taxon>Bacillota</taxon>
        <taxon>Clostridia</taxon>
        <taxon>Eubacteriales</taxon>
        <taxon>Oscillospiraceae</taxon>
        <taxon>Subdoligranulum</taxon>
    </lineage>
</organism>
<dbReference type="STRING" id="411471.SUBVAR_04542"/>
<comment type="caution">
    <text evidence="1">The sequence shown here is derived from an EMBL/GenBank/DDBJ whole genome shotgun (WGS) entry which is preliminary data.</text>
</comment>
<sequence length="73" mass="8678">MPRRCGYAFIIRRCIRGGKRAKSRKKKAKKRGVSVKRQSVFNRKTVYTTNVEEFGSAYKNDSLYFVQYAYWTK</sequence>
<proteinExistence type="predicted"/>
<accession>D1PJH3</accession>
<dbReference type="HOGENOM" id="CLU_2703470_0_0_9"/>
<evidence type="ECO:0000313" key="1">
    <source>
        <dbReference type="EMBL" id="EFB76921.1"/>
    </source>
</evidence>
<protein>
    <submittedName>
        <fullName evidence="1">Uncharacterized protein</fullName>
    </submittedName>
</protein>